<keyword evidence="3" id="KW-1185">Reference proteome</keyword>
<name>A0A7Y6ICT6_9ACTN</name>
<dbReference type="GO" id="GO:0016747">
    <property type="term" value="F:acyltransferase activity, transferring groups other than amino-acyl groups"/>
    <property type="evidence" value="ECO:0007669"/>
    <property type="project" value="InterPro"/>
</dbReference>
<dbReference type="InterPro" id="IPR016181">
    <property type="entry name" value="Acyl_CoA_acyltransferase"/>
</dbReference>
<evidence type="ECO:0000313" key="2">
    <source>
        <dbReference type="EMBL" id="NUW35892.1"/>
    </source>
</evidence>
<reference evidence="2 3" key="1">
    <citation type="submission" date="2020-06" db="EMBL/GenBank/DDBJ databases">
        <title>Nonomuraea sp. SMC257, a novel actinomycete isolated from soil.</title>
        <authorList>
            <person name="Chanama M."/>
        </authorList>
    </citation>
    <scope>NUCLEOTIDE SEQUENCE [LARGE SCALE GENOMIC DNA]</scope>
    <source>
        <strain evidence="2 3">SMC257</strain>
    </source>
</reference>
<accession>A0A7Y6ICT6</accession>
<dbReference type="Pfam" id="PF00583">
    <property type="entry name" value="Acetyltransf_1"/>
    <property type="match status" value="1"/>
</dbReference>
<dbReference type="EMBL" id="JABWGN010000013">
    <property type="protein sequence ID" value="NUW35892.1"/>
    <property type="molecule type" value="Genomic_DNA"/>
</dbReference>
<protein>
    <submittedName>
        <fullName evidence="2">GNAT family N-acetyltransferase</fullName>
    </submittedName>
</protein>
<proteinExistence type="predicted"/>
<evidence type="ECO:0000259" key="1">
    <source>
        <dbReference type="PROSITE" id="PS51186"/>
    </source>
</evidence>
<evidence type="ECO:0000313" key="3">
    <source>
        <dbReference type="Proteomes" id="UP000586042"/>
    </source>
</evidence>
<gene>
    <name evidence="2" type="ORF">HTZ77_31405</name>
</gene>
<dbReference type="AlphaFoldDB" id="A0A7Y6ICT6"/>
<keyword evidence="2" id="KW-0808">Transferase</keyword>
<dbReference type="PROSITE" id="PS51186">
    <property type="entry name" value="GNAT"/>
    <property type="match status" value="1"/>
</dbReference>
<dbReference type="CDD" id="cd04301">
    <property type="entry name" value="NAT_SF"/>
    <property type="match status" value="1"/>
</dbReference>
<feature type="domain" description="N-acetyltransferase" evidence="1">
    <location>
        <begin position="130"/>
        <end position="268"/>
    </location>
</feature>
<dbReference type="RefSeq" id="WP_175593353.1">
    <property type="nucleotide sequence ID" value="NZ_JABWGN010000013.1"/>
</dbReference>
<comment type="caution">
    <text evidence="2">The sequence shown here is derived from an EMBL/GenBank/DDBJ whole genome shotgun (WGS) entry which is preliminary data.</text>
</comment>
<dbReference type="Gene3D" id="3.40.630.30">
    <property type="match status" value="1"/>
</dbReference>
<dbReference type="Proteomes" id="UP000586042">
    <property type="component" value="Unassembled WGS sequence"/>
</dbReference>
<sequence>MWFFTTDVAEYAAAAEPFLLCDPVRNTVPLTVLANIRDGMPARGAVFGWYTSWGEVCGAAFRTPPRALVLADMPVDAAAALVEEYEGEIPGLVGPRAAVDAACARLGRSGDVRAERLYRLGTLKPPGTPGRGRVATAGDLPLMVAWLDAFGAEVGMDLGDTVEVATRRLARRELVVWEADGVPVSMAGVSPAMGGVCRIGPVYTPPACRGRGHGSAVTAYASRLALDERGDEVVLFTDLANPTSNAIYQAVGYEPVSDYAHVTLAGAS</sequence>
<dbReference type="SUPFAM" id="SSF55729">
    <property type="entry name" value="Acyl-CoA N-acyltransferases (Nat)"/>
    <property type="match status" value="1"/>
</dbReference>
<dbReference type="InterPro" id="IPR000182">
    <property type="entry name" value="GNAT_dom"/>
</dbReference>
<organism evidence="2 3">
    <name type="scientific">Nonomuraea montanisoli</name>
    <dbReference type="NCBI Taxonomy" id="2741721"/>
    <lineage>
        <taxon>Bacteria</taxon>
        <taxon>Bacillati</taxon>
        <taxon>Actinomycetota</taxon>
        <taxon>Actinomycetes</taxon>
        <taxon>Streptosporangiales</taxon>
        <taxon>Streptosporangiaceae</taxon>
        <taxon>Nonomuraea</taxon>
    </lineage>
</organism>